<proteinExistence type="predicted"/>
<keyword evidence="1" id="KW-0472">Membrane</keyword>
<evidence type="ECO:0000313" key="3">
    <source>
        <dbReference type="Proteomes" id="UP000467201"/>
    </source>
</evidence>
<name>A0A7I7VQM5_9MYCO</name>
<keyword evidence="1" id="KW-1133">Transmembrane helix</keyword>
<dbReference type="Proteomes" id="UP000467201">
    <property type="component" value="Chromosome"/>
</dbReference>
<evidence type="ECO:0000313" key="2">
    <source>
        <dbReference type="EMBL" id="BBZ06751.1"/>
    </source>
</evidence>
<reference evidence="2 3" key="1">
    <citation type="journal article" date="2019" name="Emerg. Microbes Infect.">
        <title>Comprehensive subspecies identification of 175 nontuberculous mycobacteria species based on 7547 genomic profiles.</title>
        <authorList>
            <person name="Matsumoto Y."/>
            <person name="Kinjo T."/>
            <person name="Motooka D."/>
            <person name="Nabeya D."/>
            <person name="Jung N."/>
            <person name="Uechi K."/>
            <person name="Horii T."/>
            <person name="Iida T."/>
            <person name="Fujita J."/>
            <person name="Nakamura S."/>
        </authorList>
    </citation>
    <scope>NUCLEOTIDE SEQUENCE [LARGE SCALE GENOMIC DNA]</scope>
    <source>
        <strain evidence="2 3">JCM 12405</strain>
    </source>
</reference>
<dbReference type="EMBL" id="AP022605">
    <property type="protein sequence ID" value="BBZ06751.1"/>
    <property type="molecule type" value="Genomic_DNA"/>
</dbReference>
<accession>A0A7I7VQM5</accession>
<evidence type="ECO:0000256" key="1">
    <source>
        <dbReference type="SAM" id="Phobius"/>
    </source>
</evidence>
<keyword evidence="1" id="KW-0812">Transmembrane</keyword>
<protein>
    <submittedName>
        <fullName evidence="2">Uncharacterized protein</fullName>
    </submittedName>
</protein>
<feature type="transmembrane region" description="Helical" evidence="1">
    <location>
        <begin position="12"/>
        <end position="38"/>
    </location>
</feature>
<organism evidence="2 3">
    <name type="scientific">Mycolicibacterium doricum</name>
    <dbReference type="NCBI Taxonomy" id="126673"/>
    <lineage>
        <taxon>Bacteria</taxon>
        <taxon>Bacillati</taxon>
        <taxon>Actinomycetota</taxon>
        <taxon>Actinomycetes</taxon>
        <taxon>Mycobacteriales</taxon>
        <taxon>Mycobacteriaceae</taxon>
        <taxon>Mycolicibacterium</taxon>
    </lineage>
</organism>
<sequence length="44" mass="4840">MAVSYSDCSQRLSAMTMPAVLASVLVHTLPVLVITGYLTDERLW</sequence>
<gene>
    <name evidence="2" type="ORF">MDOR_09200</name>
</gene>
<dbReference type="AlphaFoldDB" id="A0A7I7VQM5"/>
<dbReference type="KEGG" id="mdr:MDOR_09200"/>